<feature type="region of interest" description="Disordered" evidence="2">
    <location>
        <begin position="504"/>
        <end position="534"/>
    </location>
</feature>
<feature type="domain" description="C2H2-type" evidence="3">
    <location>
        <begin position="616"/>
        <end position="638"/>
    </location>
</feature>
<dbReference type="GO" id="GO:0008270">
    <property type="term" value="F:zinc ion binding"/>
    <property type="evidence" value="ECO:0007669"/>
    <property type="project" value="UniProtKB-KW"/>
</dbReference>
<dbReference type="WBParaSite" id="SBAD_0000781901-mRNA-1">
    <property type="protein sequence ID" value="SBAD_0000781901-mRNA-1"/>
    <property type="gene ID" value="SBAD_0000781901"/>
</dbReference>
<feature type="region of interest" description="Disordered" evidence="2">
    <location>
        <begin position="324"/>
        <end position="361"/>
    </location>
</feature>
<feature type="region of interest" description="Disordered" evidence="2">
    <location>
        <begin position="375"/>
        <end position="415"/>
    </location>
</feature>
<reference evidence="4 5" key="2">
    <citation type="submission" date="2018-11" db="EMBL/GenBank/DDBJ databases">
        <authorList>
            <consortium name="Pathogen Informatics"/>
        </authorList>
    </citation>
    <scope>NUCLEOTIDE SEQUENCE [LARGE SCALE GENOMIC DNA]</scope>
</reference>
<protein>
    <submittedName>
        <fullName evidence="6">C2H2-type domain-containing protein</fullName>
    </submittedName>
</protein>
<evidence type="ECO:0000256" key="2">
    <source>
        <dbReference type="SAM" id="MobiDB-lite"/>
    </source>
</evidence>
<keyword evidence="1" id="KW-0862">Zinc</keyword>
<dbReference type="Proteomes" id="UP000270296">
    <property type="component" value="Unassembled WGS sequence"/>
</dbReference>
<gene>
    <name evidence="4" type="ORF">SBAD_LOCUS7532</name>
</gene>
<dbReference type="InterPro" id="IPR013087">
    <property type="entry name" value="Znf_C2H2_type"/>
</dbReference>
<dbReference type="AlphaFoldDB" id="A0A183IV85"/>
<keyword evidence="1" id="KW-0479">Metal-binding</keyword>
<dbReference type="EMBL" id="UZAM01010712">
    <property type="protein sequence ID" value="VDP13428.1"/>
    <property type="molecule type" value="Genomic_DNA"/>
</dbReference>
<dbReference type="PROSITE" id="PS00028">
    <property type="entry name" value="ZINC_FINGER_C2H2_1"/>
    <property type="match status" value="2"/>
</dbReference>
<evidence type="ECO:0000313" key="5">
    <source>
        <dbReference type="Proteomes" id="UP000270296"/>
    </source>
</evidence>
<feature type="compositionally biased region" description="Polar residues" evidence="2">
    <location>
        <begin position="324"/>
        <end position="347"/>
    </location>
</feature>
<feature type="compositionally biased region" description="Basic and acidic residues" evidence="2">
    <location>
        <begin position="519"/>
        <end position="534"/>
    </location>
</feature>
<feature type="region of interest" description="Disordered" evidence="2">
    <location>
        <begin position="700"/>
        <end position="723"/>
    </location>
</feature>
<dbReference type="OrthoDB" id="5846646at2759"/>
<dbReference type="PROSITE" id="PS50157">
    <property type="entry name" value="ZINC_FINGER_C2H2_2"/>
    <property type="match status" value="1"/>
</dbReference>
<feature type="region of interest" description="Disordered" evidence="2">
    <location>
        <begin position="1"/>
        <end position="57"/>
    </location>
</feature>
<sequence>MTPVARANATNPARNTTKDTDGSSKLNVKGRCASSDNSQAWSEHGVTPKASIDDSAKSVRSRALRRTAYKERDISSEELGPPLQVVEVESPQEMFIASLLKANRMCDIREKRCVVPWCMRSFSRFEILAYHLSYAHQELLPPGHQTCSLCGKVALGLKSLSNHLRSRHRMVEERYNNELIKQCCGEEDDRNKNGLRLTRNMPDLKALFNSKKRLSNRPAPKNDRLISTIKMNGMQDNVFSKSSESEVMTHSTVKNAKTTTTTDSDAATTADQLRPSVVRNDANKPPSVNNVLVMSPSFRVDDSDKESCQKDFANSTPRCQVATVTNDDLNSTTPRMSQPSVSPTKNFSLPRMTPSRSEKPVSTLYHLPISDTNTAAMDRPSLKRPNSFCDDSAVRDHSQDRGTNTTTTETSCEPPSKRLEKYFQSNKTRNRTKARLDWNSWRKAIQDLANTDSEDMNEHQIDSETSVQSRLIHDASVNEEQSRERERGVQVFIYNGEEESLNTCSGFQGGRTKSPVKNRKTEADAKSESNSKTETAEDVRSAFHAFLWKSKVTTSWKRIDPEDMDKLPVVFNGVQYKEFLKIADLENHQCLLCHSKFTSEGDTGRHCCSHLNFVRFYCHLCNAAFFSPSDVAQHLMNHCTRVKPNDLKRPQVLLNIMPCCEEVPGKVASLDGYSKTQPCTSNLNAVIRDSSPAGERCSSIEETRGHSESATAHQQDGGESRNLESVKPAYSLASFNDWTENGSPAAVVGLEVYVHSSLPVRCRRRRK</sequence>
<evidence type="ECO:0000313" key="6">
    <source>
        <dbReference type="WBParaSite" id="SBAD_0000781901-mRNA-1"/>
    </source>
</evidence>
<feature type="compositionally biased region" description="Low complexity" evidence="2">
    <location>
        <begin position="1"/>
        <end position="15"/>
    </location>
</feature>
<organism evidence="6">
    <name type="scientific">Soboliphyme baturini</name>
    <dbReference type="NCBI Taxonomy" id="241478"/>
    <lineage>
        <taxon>Eukaryota</taxon>
        <taxon>Metazoa</taxon>
        <taxon>Ecdysozoa</taxon>
        <taxon>Nematoda</taxon>
        <taxon>Enoplea</taxon>
        <taxon>Dorylaimia</taxon>
        <taxon>Dioctophymatida</taxon>
        <taxon>Dioctophymatoidea</taxon>
        <taxon>Soboliphymatidae</taxon>
        <taxon>Soboliphyme</taxon>
    </lineage>
</organism>
<evidence type="ECO:0000313" key="4">
    <source>
        <dbReference type="EMBL" id="VDP13428.1"/>
    </source>
</evidence>
<dbReference type="SMART" id="SM00355">
    <property type="entry name" value="ZnF_C2H2"/>
    <property type="match status" value="4"/>
</dbReference>
<accession>A0A183IV85</accession>
<evidence type="ECO:0000256" key="1">
    <source>
        <dbReference type="PROSITE-ProRule" id="PRU00042"/>
    </source>
</evidence>
<name>A0A183IV85_9BILA</name>
<keyword evidence="1" id="KW-0863">Zinc-finger</keyword>
<reference evidence="6" key="1">
    <citation type="submission" date="2016-06" db="UniProtKB">
        <authorList>
            <consortium name="WormBaseParasite"/>
        </authorList>
    </citation>
    <scope>IDENTIFICATION</scope>
</reference>
<proteinExistence type="predicted"/>
<keyword evidence="5" id="KW-1185">Reference proteome</keyword>
<evidence type="ECO:0000259" key="3">
    <source>
        <dbReference type="PROSITE" id="PS50157"/>
    </source>
</evidence>